<organism evidence="3">
    <name type="scientific">Lygus hesperus</name>
    <name type="common">Western plant bug</name>
    <dbReference type="NCBI Taxonomy" id="30085"/>
    <lineage>
        <taxon>Eukaryota</taxon>
        <taxon>Metazoa</taxon>
        <taxon>Ecdysozoa</taxon>
        <taxon>Arthropoda</taxon>
        <taxon>Hexapoda</taxon>
        <taxon>Insecta</taxon>
        <taxon>Pterygota</taxon>
        <taxon>Neoptera</taxon>
        <taxon>Paraneoptera</taxon>
        <taxon>Hemiptera</taxon>
        <taxon>Heteroptera</taxon>
        <taxon>Panheteroptera</taxon>
        <taxon>Cimicomorpha</taxon>
        <taxon>Miridae</taxon>
        <taxon>Mirini</taxon>
        <taxon>Lygus</taxon>
    </lineage>
</organism>
<accession>A0A0K8T5H6</accession>
<keyword evidence="2" id="KW-0472">Membrane</keyword>
<proteinExistence type="predicted"/>
<evidence type="ECO:0000256" key="1">
    <source>
        <dbReference type="SAM" id="MobiDB-lite"/>
    </source>
</evidence>
<evidence type="ECO:0000256" key="2">
    <source>
        <dbReference type="SAM" id="Phobius"/>
    </source>
</evidence>
<name>A0A0K8T5H6_LYGHE</name>
<feature type="compositionally biased region" description="Basic residues" evidence="1">
    <location>
        <begin position="51"/>
        <end position="67"/>
    </location>
</feature>
<feature type="non-terminal residue" evidence="3">
    <location>
        <position position="1"/>
    </location>
</feature>
<reference evidence="3" key="1">
    <citation type="submission" date="2014-09" db="EMBL/GenBank/DDBJ databases">
        <authorList>
            <person name="Magalhaes I.L.F."/>
            <person name="Oliveira U."/>
            <person name="Santos F.R."/>
            <person name="Vidigal T.H.D.A."/>
            <person name="Brescovit A.D."/>
            <person name="Santos A.J."/>
        </authorList>
    </citation>
    <scope>NUCLEOTIDE SEQUENCE</scope>
</reference>
<protein>
    <submittedName>
        <fullName evidence="3">Uncharacterized protein</fullName>
    </submittedName>
</protein>
<dbReference type="AlphaFoldDB" id="A0A0K8T5H6"/>
<sequence length="262" mass="28957">VSTAFSPIFIRVLFKFFNIFLLFFLSLIVLLGTMPKHRRRRRSSSNSSPSPKRRKTKDKKLSKRIRKIERALEKLLPPPSSSSSDSETDRSNSPELASDDLYTRPVSPRGKTLHGGVKSVVPGLNNPHGSHPLVKEAVTSVTTVSESEGADQQDTEQLPDHVVHLIGEDVETAAHPPPVLHPTVAAKWEEFLLKGTNKEVLLETLKKWEFPSNLPSLTPPNLNPEVEKAVLGTFAHSRDIQSKYTQTLMGKGLSALGCTLTT</sequence>
<keyword evidence="2" id="KW-1133">Transmembrane helix</keyword>
<feature type="transmembrane region" description="Helical" evidence="2">
    <location>
        <begin position="12"/>
        <end position="32"/>
    </location>
</feature>
<evidence type="ECO:0000313" key="3">
    <source>
        <dbReference type="EMBL" id="JAG60778.1"/>
    </source>
</evidence>
<dbReference type="EMBL" id="GBRD01005043">
    <property type="protein sequence ID" value="JAG60778.1"/>
    <property type="molecule type" value="Transcribed_RNA"/>
</dbReference>
<keyword evidence="2" id="KW-0812">Transmembrane</keyword>
<feature type="non-terminal residue" evidence="3">
    <location>
        <position position="262"/>
    </location>
</feature>
<feature type="region of interest" description="Disordered" evidence="1">
    <location>
        <begin position="36"/>
        <end position="132"/>
    </location>
</feature>